<gene>
    <name evidence="14" type="primary">lpdA</name>
    <name evidence="14" type="ORF">OCV65_03055</name>
</gene>
<keyword evidence="9 11" id="KW-0676">Redox-active center</keyword>
<dbReference type="Pfam" id="PF02852">
    <property type="entry name" value="Pyr_redox_dim"/>
    <property type="match status" value="1"/>
</dbReference>
<evidence type="ECO:0000256" key="5">
    <source>
        <dbReference type="ARBA" id="ARBA00022827"/>
    </source>
</evidence>
<evidence type="ECO:0000256" key="6">
    <source>
        <dbReference type="ARBA" id="ARBA00023002"/>
    </source>
</evidence>
<dbReference type="EC" id="1.8.1.4" evidence="2 11"/>
<evidence type="ECO:0000313" key="14">
    <source>
        <dbReference type="EMBL" id="MCU6699217.1"/>
    </source>
</evidence>
<name>A0ABT2S448_9FIRM</name>
<sequence>MNNKFDLLIIGAGPGGYVAAKKAAKLGMSVVIIEKGPIGGTCINRGCIPMKALLRASTLYREILGCGKYGLYADDAGYDLQDMIEYKNQATREMRENLEEEFKELGIQSVQGTATVMSGKQVRVTFEDGSSSFYFGNKILIATGSKERRLDIPGADLPGVMTSEALMTSGGNKYHSLIVLGGGVTGLETATVFRNLGAKVTIIEVSDHLIPRIDSEFSDELERLMRAHGVEIYKGSMSERITRDEEGVCCEFVCAEGTKRVHAEALLMSVGRIPNTDGLFAPEVPIKMDHGKILVDEFFRTSVPGIYAVGDVTGGIQLAHVASAQGTYVVEKMNDLTPSVIVSMVPSCLFTPISIVPSCLYTEPEIASVGLTETQAREKGVQIRVGRYDMKGNGQQIISRETGGFIKVIFAANSDVLLGAQIMCARATDMIGELATALANGLTSTQLMYAMRAHPTFNEAISCAVENSRDNIKE</sequence>
<evidence type="ECO:0000256" key="1">
    <source>
        <dbReference type="ARBA" id="ARBA00007532"/>
    </source>
</evidence>
<dbReference type="SUPFAM" id="SSF51905">
    <property type="entry name" value="FAD/NAD(P)-binding domain"/>
    <property type="match status" value="1"/>
</dbReference>
<proteinExistence type="inferred from homology"/>
<dbReference type="RefSeq" id="WP_262580904.1">
    <property type="nucleotide sequence ID" value="NZ_JAOQJV010000002.1"/>
</dbReference>
<dbReference type="PIRSF" id="PIRSF000350">
    <property type="entry name" value="Mercury_reductase_MerA"/>
    <property type="match status" value="1"/>
</dbReference>
<dbReference type="EMBL" id="JAOQJV010000002">
    <property type="protein sequence ID" value="MCU6699217.1"/>
    <property type="molecule type" value="Genomic_DNA"/>
</dbReference>
<dbReference type="InterPro" id="IPR004099">
    <property type="entry name" value="Pyr_nucl-diS_OxRdtase_dimer"/>
</dbReference>
<keyword evidence="5 11" id="KW-0274">FAD</keyword>
<evidence type="ECO:0000256" key="4">
    <source>
        <dbReference type="ARBA" id="ARBA00022630"/>
    </source>
</evidence>
<dbReference type="Pfam" id="PF07992">
    <property type="entry name" value="Pyr_redox_2"/>
    <property type="match status" value="1"/>
</dbReference>
<evidence type="ECO:0000256" key="9">
    <source>
        <dbReference type="ARBA" id="ARBA00023284"/>
    </source>
</evidence>
<evidence type="ECO:0000313" key="15">
    <source>
        <dbReference type="Proteomes" id="UP001207605"/>
    </source>
</evidence>
<evidence type="ECO:0000259" key="13">
    <source>
        <dbReference type="Pfam" id="PF07992"/>
    </source>
</evidence>
<evidence type="ECO:0000259" key="12">
    <source>
        <dbReference type="Pfam" id="PF02852"/>
    </source>
</evidence>
<keyword evidence="7 11" id="KW-0520">NAD</keyword>
<dbReference type="PRINTS" id="PR00368">
    <property type="entry name" value="FADPNR"/>
</dbReference>
<dbReference type="Gene3D" id="3.50.50.60">
    <property type="entry name" value="FAD/NAD(P)-binding domain"/>
    <property type="match status" value="2"/>
</dbReference>
<comment type="cofactor">
    <cofactor evidence="11">
        <name>FAD</name>
        <dbReference type="ChEBI" id="CHEBI:57692"/>
    </cofactor>
    <text evidence="11">Binds 1 FAD per subunit.</text>
</comment>
<dbReference type="NCBIfam" id="TIGR01350">
    <property type="entry name" value="lipoamide_DH"/>
    <property type="match status" value="1"/>
</dbReference>
<feature type="domain" description="FAD/NAD(P)-binding" evidence="13">
    <location>
        <begin position="5"/>
        <end position="326"/>
    </location>
</feature>
<dbReference type="Proteomes" id="UP001207605">
    <property type="component" value="Unassembled WGS sequence"/>
</dbReference>
<dbReference type="PRINTS" id="PR00411">
    <property type="entry name" value="PNDRDTASEI"/>
</dbReference>
<feature type="domain" description="Pyridine nucleotide-disulphide oxidoreductase dimerisation" evidence="12">
    <location>
        <begin position="356"/>
        <end position="462"/>
    </location>
</feature>
<keyword evidence="8" id="KW-1015">Disulfide bond</keyword>
<dbReference type="InterPro" id="IPR016156">
    <property type="entry name" value="FAD/NAD-linked_Rdtase_dimer_sf"/>
</dbReference>
<comment type="miscellaneous">
    <text evidence="11">The active site is a redox-active disulfide bond.</text>
</comment>
<comment type="similarity">
    <text evidence="1 11">Belongs to the class-I pyridine nucleotide-disulfide oxidoreductase family.</text>
</comment>
<keyword evidence="6 11" id="KW-0560">Oxidoreductase</keyword>
<dbReference type="Gene3D" id="3.30.390.30">
    <property type="match status" value="1"/>
</dbReference>
<protein>
    <recommendedName>
        <fullName evidence="3 11">Dihydrolipoyl dehydrogenase</fullName>
        <ecNumber evidence="2 11">1.8.1.4</ecNumber>
    </recommendedName>
</protein>
<evidence type="ECO:0000256" key="2">
    <source>
        <dbReference type="ARBA" id="ARBA00012608"/>
    </source>
</evidence>
<comment type="catalytic activity">
    <reaction evidence="10 11">
        <text>N(6)-[(R)-dihydrolipoyl]-L-lysyl-[protein] + NAD(+) = N(6)-[(R)-lipoyl]-L-lysyl-[protein] + NADH + H(+)</text>
        <dbReference type="Rhea" id="RHEA:15045"/>
        <dbReference type="Rhea" id="RHEA-COMP:10474"/>
        <dbReference type="Rhea" id="RHEA-COMP:10475"/>
        <dbReference type="ChEBI" id="CHEBI:15378"/>
        <dbReference type="ChEBI" id="CHEBI:57540"/>
        <dbReference type="ChEBI" id="CHEBI:57945"/>
        <dbReference type="ChEBI" id="CHEBI:83099"/>
        <dbReference type="ChEBI" id="CHEBI:83100"/>
        <dbReference type="EC" id="1.8.1.4"/>
    </reaction>
</comment>
<evidence type="ECO:0000256" key="8">
    <source>
        <dbReference type="ARBA" id="ARBA00023157"/>
    </source>
</evidence>
<comment type="caution">
    <text evidence="14">The sequence shown here is derived from an EMBL/GenBank/DDBJ whole genome shotgun (WGS) entry which is preliminary data.</text>
</comment>
<dbReference type="InterPro" id="IPR012999">
    <property type="entry name" value="Pyr_OxRdtase_I_AS"/>
</dbReference>
<dbReference type="InterPro" id="IPR006258">
    <property type="entry name" value="Lipoamide_DH"/>
</dbReference>
<keyword evidence="15" id="KW-1185">Reference proteome</keyword>
<dbReference type="SUPFAM" id="SSF55424">
    <property type="entry name" value="FAD/NAD-linked reductases, dimerisation (C-terminal) domain"/>
    <property type="match status" value="1"/>
</dbReference>
<dbReference type="InterPro" id="IPR023753">
    <property type="entry name" value="FAD/NAD-binding_dom"/>
</dbReference>
<dbReference type="PANTHER" id="PTHR22912:SF151">
    <property type="entry name" value="DIHYDROLIPOYL DEHYDROGENASE, MITOCHONDRIAL"/>
    <property type="match status" value="1"/>
</dbReference>
<organism evidence="14 15">
    <name type="scientific">Dorea ammoniilytica</name>
    <dbReference type="NCBI Taxonomy" id="2981788"/>
    <lineage>
        <taxon>Bacteria</taxon>
        <taxon>Bacillati</taxon>
        <taxon>Bacillota</taxon>
        <taxon>Clostridia</taxon>
        <taxon>Lachnospirales</taxon>
        <taxon>Lachnospiraceae</taxon>
        <taxon>Dorea</taxon>
    </lineage>
</organism>
<dbReference type="GO" id="GO:0004148">
    <property type="term" value="F:dihydrolipoyl dehydrogenase (NADH) activity"/>
    <property type="evidence" value="ECO:0007669"/>
    <property type="project" value="UniProtKB-EC"/>
</dbReference>
<evidence type="ECO:0000256" key="10">
    <source>
        <dbReference type="ARBA" id="ARBA00049187"/>
    </source>
</evidence>
<evidence type="ECO:0000256" key="7">
    <source>
        <dbReference type="ARBA" id="ARBA00023027"/>
    </source>
</evidence>
<evidence type="ECO:0000256" key="11">
    <source>
        <dbReference type="RuleBase" id="RU003692"/>
    </source>
</evidence>
<accession>A0ABT2S448</accession>
<dbReference type="InterPro" id="IPR001100">
    <property type="entry name" value="Pyr_nuc-diS_OxRdtase"/>
</dbReference>
<keyword evidence="4 11" id="KW-0285">Flavoprotein</keyword>
<evidence type="ECO:0000256" key="3">
    <source>
        <dbReference type="ARBA" id="ARBA00016961"/>
    </source>
</evidence>
<dbReference type="InterPro" id="IPR050151">
    <property type="entry name" value="Class-I_Pyr_Nuc-Dis_Oxidored"/>
</dbReference>
<dbReference type="InterPro" id="IPR036188">
    <property type="entry name" value="FAD/NAD-bd_sf"/>
</dbReference>
<dbReference type="PROSITE" id="PS00076">
    <property type="entry name" value="PYRIDINE_REDOX_1"/>
    <property type="match status" value="1"/>
</dbReference>
<dbReference type="PANTHER" id="PTHR22912">
    <property type="entry name" value="DISULFIDE OXIDOREDUCTASE"/>
    <property type="match status" value="1"/>
</dbReference>
<reference evidence="14 15" key="1">
    <citation type="journal article" date="2021" name="ISME Commun">
        <title>Automated analysis of genomic sequences facilitates high-throughput and comprehensive description of bacteria.</title>
        <authorList>
            <person name="Hitch T.C.A."/>
        </authorList>
    </citation>
    <scope>NUCLEOTIDE SEQUENCE [LARGE SCALE GENOMIC DNA]</scope>
    <source>
        <strain evidence="14 15">Sanger_02</strain>
    </source>
</reference>